<dbReference type="InterPro" id="IPR041496">
    <property type="entry name" value="YitH/HolE_GNAT"/>
</dbReference>
<evidence type="ECO:0000313" key="2">
    <source>
        <dbReference type="EMBL" id="AXF75440.1"/>
    </source>
</evidence>
<evidence type="ECO:0000313" key="3">
    <source>
        <dbReference type="Proteomes" id="UP000264980"/>
    </source>
</evidence>
<reference evidence="2 3" key="1">
    <citation type="submission" date="2016-01" db="EMBL/GenBank/DDBJ databases">
        <authorList>
            <person name="Oliw E.H."/>
        </authorList>
    </citation>
    <scope>NUCLEOTIDE SEQUENCE [LARGE SCALE GENOMIC DNA]</scope>
    <source>
        <strain evidence="2 3">MDcuke</strain>
    </source>
</reference>
<dbReference type="SUPFAM" id="SSF55729">
    <property type="entry name" value="Acyl-CoA N-acyltransferases (Nat)"/>
    <property type="match status" value="1"/>
</dbReference>
<dbReference type="InterPro" id="IPR016181">
    <property type="entry name" value="Acyl_CoA_acyltransferase"/>
</dbReference>
<evidence type="ECO:0000259" key="1">
    <source>
        <dbReference type="Pfam" id="PF18014"/>
    </source>
</evidence>
<gene>
    <name evidence="2" type="ORF">AV903_03885</name>
</gene>
<feature type="domain" description="YitH/HolE acetyltransferase (GNAT)" evidence="1">
    <location>
        <begin position="69"/>
        <end position="141"/>
    </location>
</feature>
<dbReference type="EMBL" id="CP013970">
    <property type="protein sequence ID" value="AXF75440.1"/>
    <property type="molecule type" value="Genomic_DNA"/>
</dbReference>
<sequence length="170" mass="18496">MPGKVCRFGTKDGFNASEMGKALYKKLGFVETGMVEQHQCRELPSVMVVAPVHNVAMRVARREDTDVLVALERQAHGQYRPELIASLFDSAERFLLLERAGRITGFACQRSFGHGQAIGPVIAEDLAGAKVLVSELLSGLDDWLNALGIGHPLPWSEVWHGSLTACSHSG</sequence>
<dbReference type="Pfam" id="PF18014">
    <property type="entry name" value="Acetyltransf_18"/>
    <property type="match status" value="1"/>
</dbReference>
<name>A0A345CPS3_9GAMM</name>
<dbReference type="Proteomes" id="UP000264980">
    <property type="component" value="Chromosome"/>
</dbReference>
<dbReference type="AlphaFoldDB" id="A0A345CPS3"/>
<organism evidence="2 3">
    <name type="scientific">Erwinia tracheiphila</name>
    <dbReference type="NCBI Taxonomy" id="65700"/>
    <lineage>
        <taxon>Bacteria</taxon>
        <taxon>Pseudomonadati</taxon>
        <taxon>Pseudomonadota</taxon>
        <taxon>Gammaproteobacteria</taxon>
        <taxon>Enterobacterales</taxon>
        <taxon>Erwiniaceae</taxon>
        <taxon>Erwinia</taxon>
    </lineage>
</organism>
<protein>
    <recommendedName>
        <fullName evidence="1">YitH/HolE acetyltransferase (GNAT) domain-containing protein</fullName>
    </recommendedName>
</protein>
<dbReference type="RefSeq" id="WP_245181513.1">
    <property type="nucleotide sequence ID" value="NZ_CP013970.1"/>
</dbReference>
<dbReference type="Gene3D" id="3.40.630.90">
    <property type="match status" value="1"/>
</dbReference>
<accession>A0A345CPS3</accession>
<proteinExistence type="predicted"/>